<reference evidence="1" key="1">
    <citation type="submission" date="2023-06" db="EMBL/GenBank/DDBJ databases">
        <authorList>
            <consortium name="Lawrence Berkeley National Laboratory"/>
            <person name="Ahrendt S."/>
            <person name="Sahu N."/>
            <person name="Indic B."/>
            <person name="Wong-Bajracharya J."/>
            <person name="Merenyi Z."/>
            <person name="Ke H.-M."/>
            <person name="Monk M."/>
            <person name="Kocsube S."/>
            <person name="Drula E."/>
            <person name="Lipzen A."/>
            <person name="Balint B."/>
            <person name="Henrissat B."/>
            <person name="Andreopoulos B."/>
            <person name="Martin F.M."/>
            <person name="Harder C.B."/>
            <person name="Rigling D."/>
            <person name="Ford K.L."/>
            <person name="Foster G.D."/>
            <person name="Pangilinan J."/>
            <person name="Papanicolaou A."/>
            <person name="Barry K."/>
            <person name="LaButti K."/>
            <person name="Viragh M."/>
            <person name="Koriabine M."/>
            <person name="Yan M."/>
            <person name="Riley R."/>
            <person name="Champramary S."/>
            <person name="Plett K.L."/>
            <person name="Tsai I.J."/>
            <person name="Slot J."/>
            <person name="Sipos G."/>
            <person name="Plett J."/>
            <person name="Nagy L.G."/>
            <person name="Grigoriev I.V."/>
        </authorList>
    </citation>
    <scope>NUCLEOTIDE SEQUENCE</scope>
    <source>
        <strain evidence="1">CCBAS 213</strain>
    </source>
</reference>
<dbReference type="AlphaFoldDB" id="A0AA39N6N6"/>
<accession>A0AA39N6N6</accession>
<comment type="caution">
    <text evidence="1">The sequence shown here is derived from an EMBL/GenBank/DDBJ whole genome shotgun (WGS) entry which is preliminary data.</text>
</comment>
<keyword evidence="2" id="KW-1185">Reference proteome</keyword>
<evidence type="ECO:0008006" key="3">
    <source>
        <dbReference type="Google" id="ProtNLM"/>
    </source>
</evidence>
<proteinExistence type="predicted"/>
<sequence>MTYRFTHLRFPTMCWKTAIWRAWHVPMRSHCPAEAAALNGMIAEYSERITALDSRVVDLRELRATFLQQVSLIDEEVKHIQTEREKLSVAIDTRKKFLSPVRRLPSEILCRIFRETVDKTIPRTLSNRERNWWDFRDVPSTLWTIELVCRRWREAVISFPELWSYINVIITDDNFFMGTYRYTRLLSRQLTDELLGGMVLFDSAPKLRTIEVMDIQHPSWSFALPWKQITCFGSDHALLRNAHSSSLQILDQLRSMPNIEECHLRCEVYLNFTPEEQPQVICNKLRWLNISSRLIHQRPLFQVLSQLTAPALSGLFFDGRAFNKELDVDNTFTAIRNLMDRSHCPLTTLRFVHGLVLTEDILSIICSTPTLEELQLSHVPLEAYTRPFFDKLTIKPAVPPEEAVTLLPRLRILHLSGVMSKDFDAEGFVRMIESRCPPFTDAVTRLESVVLYRFVPPEEPDEDITQILAQLDNLRPTGVTMAIFKRAMSPAERGIW</sequence>
<dbReference type="SUPFAM" id="SSF52047">
    <property type="entry name" value="RNI-like"/>
    <property type="match status" value="1"/>
</dbReference>
<gene>
    <name evidence="1" type="ORF">EV420DRAFT_1763788</name>
</gene>
<evidence type="ECO:0000313" key="2">
    <source>
        <dbReference type="Proteomes" id="UP001175211"/>
    </source>
</evidence>
<organism evidence="1 2">
    <name type="scientific">Armillaria tabescens</name>
    <name type="common">Ringless honey mushroom</name>
    <name type="synonym">Agaricus tabescens</name>
    <dbReference type="NCBI Taxonomy" id="1929756"/>
    <lineage>
        <taxon>Eukaryota</taxon>
        <taxon>Fungi</taxon>
        <taxon>Dikarya</taxon>
        <taxon>Basidiomycota</taxon>
        <taxon>Agaricomycotina</taxon>
        <taxon>Agaricomycetes</taxon>
        <taxon>Agaricomycetidae</taxon>
        <taxon>Agaricales</taxon>
        <taxon>Marasmiineae</taxon>
        <taxon>Physalacriaceae</taxon>
        <taxon>Desarmillaria</taxon>
    </lineage>
</organism>
<dbReference type="EMBL" id="JAUEPS010000015">
    <property type="protein sequence ID" value="KAK0459378.1"/>
    <property type="molecule type" value="Genomic_DNA"/>
</dbReference>
<dbReference type="Gene3D" id="1.20.1280.50">
    <property type="match status" value="1"/>
</dbReference>
<evidence type="ECO:0000313" key="1">
    <source>
        <dbReference type="EMBL" id="KAK0459378.1"/>
    </source>
</evidence>
<name>A0AA39N6N6_ARMTA</name>
<dbReference type="RefSeq" id="XP_060331604.1">
    <property type="nucleotide sequence ID" value="XM_060480754.1"/>
</dbReference>
<dbReference type="Proteomes" id="UP001175211">
    <property type="component" value="Unassembled WGS sequence"/>
</dbReference>
<protein>
    <recommendedName>
        <fullName evidence="3">F-box domain-containing protein</fullName>
    </recommendedName>
</protein>
<dbReference type="Gene3D" id="3.80.10.10">
    <property type="entry name" value="Ribonuclease Inhibitor"/>
    <property type="match status" value="1"/>
</dbReference>
<dbReference type="GeneID" id="85364302"/>
<dbReference type="InterPro" id="IPR032675">
    <property type="entry name" value="LRR_dom_sf"/>
</dbReference>